<keyword evidence="1" id="KW-1015">Disulfide bond</keyword>
<dbReference type="PANTHER" id="PTHR24252">
    <property type="entry name" value="ACROSIN-RELATED"/>
    <property type="match status" value="1"/>
</dbReference>
<protein>
    <recommendedName>
        <fullName evidence="2">Peptidase S1 domain-containing protein</fullName>
    </recommendedName>
</protein>
<evidence type="ECO:0000313" key="3">
    <source>
        <dbReference type="EnsemblMetazoa" id="MESCA011401-PA"/>
    </source>
</evidence>
<dbReference type="PANTHER" id="PTHR24252:SF7">
    <property type="entry name" value="HYALIN"/>
    <property type="match status" value="1"/>
</dbReference>
<evidence type="ECO:0000256" key="1">
    <source>
        <dbReference type="ARBA" id="ARBA00023157"/>
    </source>
</evidence>
<dbReference type="EMBL" id="CAQQ02076041">
    <property type="status" value="NOT_ANNOTATED_CDS"/>
    <property type="molecule type" value="Genomic_DNA"/>
</dbReference>
<proteinExistence type="predicted"/>
<dbReference type="PRINTS" id="PR00722">
    <property type="entry name" value="CHYMOTRYPSIN"/>
</dbReference>
<keyword evidence="4" id="KW-1185">Reference proteome</keyword>
<dbReference type="PROSITE" id="PS00134">
    <property type="entry name" value="TRYPSIN_HIS"/>
    <property type="match status" value="1"/>
</dbReference>
<reference evidence="4" key="1">
    <citation type="submission" date="2013-02" db="EMBL/GenBank/DDBJ databases">
        <authorList>
            <person name="Hughes D."/>
        </authorList>
    </citation>
    <scope>NUCLEOTIDE SEQUENCE</scope>
    <source>
        <strain>Durham</strain>
        <strain evidence="4">NC isolate 2 -- Noor lab</strain>
    </source>
</reference>
<dbReference type="GO" id="GO:0006508">
    <property type="term" value="P:proteolysis"/>
    <property type="evidence" value="ECO:0007669"/>
    <property type="project" value="InterPro"/>
</dbReference>
<dbReference type="InterPro" id="IPR018114">
    <property type="entry name" value="TRYPSIN_HIS"/>
</dbReference>
<dbReference type="Gene3D" id="2.40.10.10">
    <property type="entry name" value="Trypsin-like serine proteases"/>
    <property type="match status" value="1"/>
</dbReference>
<name>T1H527_MEGSC</name>
<dbReference type="InterPro" id="IPR001314">
    <property type="entry name" value="Peptidase_S1A"/>
</dbReference>
<sequence length="127" mass="13888">AVSAQNDEDFVGISGGIFAKPGQFPFQAALLIKKESSSTLCGGSIISEVWIITAAHCLDTAKSVQVVVGTENIRKLDNAQKFLVSNTKNIIIHPKYLKTYFNNDVGLLKLDTKIKFSNLVSMIKFPK</sequence>
<dbReference type="OMA" id="IISEVWI"/>
<dbReference type="FunFam" id="2.40.10.10:FF:000004">
    <property type="entry name" value="Tryptase gamma 1"/>
    <property type="match status" value="1"/>
</dbReference>
<accession>T1H527</accession>
<dbReference type="EnsemblMetazoa" id="MESCA011401-RA">
    <property type="protein sequence ID" value="MESCA011401-PA"/>
    <property type="gene ID" value="MESCA011401"/>
</dbReference>
<dbReference type="InterPro" id="IPR009003">
    <property type="entry name" value="Peptidase_S1_PA"/>
</dbReference>
<dbReference type="GO" id="GO:0004252">
    <property type="term" value="F:serine-type endopeptidase activity"/>
    <property type="evidence" value="ECO:0007669"/>
    <property type="project" value="InterPro"/>
</dbReference>
<dbReference type="InterPro" id="IPR043504">
    <property type="entry name" value="Peptidase_S1_PA_chymotrypsin"/>
</dbReference>
<dbReference type="AlphaFoldDB" id="T1H527"/>
<feature type="domain" description="Peptidase S1" evidence="2">
    <location>
        <begin position="13"/>
        <end position="127"/>
    </location>
</feature>
<dbReference type="Pfam" id="PF00089">
    <property type="entry name" value="Trypsin"/>
    <property type="match status" value="1"/>
</dbReference>
<dbReference type="SMART" id="SM00020">
    <property type="entry name" value="Tryp_SPc"/>
    <property type="match status" value="1"/>
</dbReference>
<dbReference type="PROSITE" id="PS50240">
    <property type="entry name" value="TRYPSIN_DOM"/>
    <property type="match status" value="1"/>
</dbReference>
<dbReference type="Proteomes" id="UP000015102">
    <property type="component" value="Unassembled WGS sequence"/>
</dbReference>
<organism evidence="3 4">
    <name type="scientific">Megaselia scalaris</name>
    <name type="common">Humpbacked fly</name>
    <name type="synonym">Phora scalaris</name>
    <dbReference type="NCBI Taxonomy" id="36166"/>
    <lineage>
        <taxon>Eukaryota</taxon>
        <taxon>Metazoa</taxon>
        <taxon>Ecdysozoa</taxon>
        <taxon>Arthropoda</taxon>
        <taxon>Hexapoda</taxon>
        <taxon>Insecta</taxon>
        <taxon>Pterygota</taxon>
        <taxon>Neoptera</taxon>
        <taxon>Endopterygota</taxon>
        <taxon>Diptera</taxon>
        <taxon>Brachycera</taxon>
        <taxon>Muscomorpha</taxon>
        <taxon>Platypezoidea</taxon>
        <taxon>Phoridae</taxon>
        <taxon>Megaseliini</taxon>
        <taxon>Megaselia</taxon>
    </lineage>
</organism>
<dbReference type="STRING" id="36166.T1H527"/>
<dbReference type="InterPro" id="IPR001254">
    <property type="entry name" value="Trypsin_dom"/>
</dbReference>
<evidence type="ECO:0000259" key="2">
    <source>
        <dbReference type="PROSITE" id="PS50240"/>
    </source>
</evidence>
<reference evidence="3" key="2">
    <citation type="submission" date="2015-06" db="UniProtKB">
        <authorList>
            <consortium name="EnsemblMetazoa"/>
        </authorList>
    </citation>
    <scope>IDENTIFICATION</scope>
</reference>
<evidence type="ECO:0000313" key="4">
    <source>
        <dbReference type="Proteomes" id="UP000015102"/>
    </source>
</evidence>
<dbReference type="SUPFAM" id="SSF50494">
    <property type="entry name" value="Trypsin-like serine proteases"/>
    <property type="match status" value="1"/>
</dbReference>
<dbReference type="HOGENOM" id="CLU_1733283_0_0_1"/>